<reference evidence="1" key="1">
    <citation type="submission" date="2015-07" db="EMBL/GenBank/DDBJ databases">
        <title>MeaNS - Measles Nucleotide Surveillance Program.</title>
        <authorList>
            <person name="Tran T."/>
            <person name="Druce J."/>
        </authorList>
    </citation>
    <scope>NUCLEOTIDE SEQUENCE</scope>
    <source>
        <strain evidence="1">UCB-OBI-ISO-001</strain>
        <tissue evidence="1">Gonad</tissue>
    </source>
</reference>
<gene>
    <name evidence="1" type="ORF">OCBIM_22015736mg</name>
</gene>
<evidence type="ECO:0000313" key="1">
    <source>
        <dbReference type="EMBL" id="KOF65349.1"/>
    </source>
</evidence>
<accession>A0A0L8FKY4</accession>
<organism evidence="1">
    <name type="scientific">Octopus bimaculoides</name>
    <name type="common">California two-spotted octopus</name>
    <dbReference type="NCBI Taxonomy" id="37653"/>
    <lineage>
        <taxon>Eukaryota</taxon>
        <taxon>Metazoa</taxon>
        <taxon>Spiralia</taxon>
        <taxon>Lophotrochozoa</taxon>
        <taxon>Mollusca</taxon>
        <taxon>Cephalopoda</taxon>
        <taxon>Coleoidea</taxon>
        <taxon>Octopodiformes</taxon>
        <taxon>Octopoda</taxon>
        <taxon>Incirrata</taxon>
        <taxon>Octopodidae</taxon>
        <taxon>Octopus</taxon>
    </lineage>
</organism>
<name>A0A0L8FKY4_OCTBM</name>
<proteinExistence type="predicted"/>
<protein>
    <submittedName>
        <fullName evidence="1">Uncharacterized protein</fullName>
    </submittedName>
</protein>
<sequence length="79" mass="9779">MMNQLYLRANSWLENVELQFFFFFHFIQDRTWTKITKQMYVRIKVNIWVIHLRVVRIRTDRGLSTHAVKVVHLYLIRQA</sequence>
<dbReference type="AlphaFoldDB" id="A0A0L8FKY4"/>
<dbReference type="EMBL" id="KQ429530">
    <property type="protein sequence ID" value="KOF65349.1"/>
    <property type="molecule type" value="Genomic_DNA"/>
</dbReference>